<reference evidence="4" key="1">
    <citation type="submission" date="2016-03" db="EMBL/GenBank/DDBJ databases">
        <title>Complete genome sequence of the type strain Actinoalloteichus hymeniacidonis DSM 45092.</title>
        <authorList>
            <person name="Schaffert L."/>
            <person name="Albersmeier A."/>
            <person name="Winkler A."/>
            <person name="Kalinowski J."/>
            <person name="Zotchev S."/>
            <person name="Ruckert C."/>
        </authorList>
    </citation>
    <scope>NUCLEOTIDE SEQUENCE [LARGE SCALE GENOMIC DNA]</scope>
    <source>
        <strain evidence="4">HPA177(T) (DSM 45092(T))</strain>
    </source>
</reference>
<dbReference type="GO" id="GO:0016614">
    <property type="term" value="F:oxidoreductase activity, acting on CH-OH group of donors"/>
    <property type="evidence" value="ECO:0007669"/>
    <property type="project" value="UniProtKB-ARBA"/>
</dbReference>
<dbReference type="SUPFAM" id="SSF51735">
    <property type="entry name" value="NAD(P)-binding Rossmann-fold domains"/>
    <property type="match status" value="1"/>
</dbReference>
<protein>
    <recommendedName>
        <fullName evidence="5">3-oxoacyl-[acyl-carrier-protein] reductase</fullName>
    </recommendedName>
</protein>
<dbReference type="InterPro" id="IPR020904">
    <property type="entry name" value="Sc_DH/Rdtase_CS"/>
</dbReference>
<dbReference type="CDD" id="cd05233">
    <property type="entry name" value="SDR_c"/>
    <property type="match status" value="1"/>
</dbReference>
<dbReference type="RefSeq" id="WP_069850940.1">
    <property type="nucleotide sequence ID" value="NZ_CP014859.1"/>
</dbReference>
<dbReference type="KEGG" id="ahm:TL08_19415"/>
<dbReference type="AlphaFoldDB" id="A0AAC9HST1"/>
<dbReference type="PRINTS" id="PR00081">
    <property type="entry name" value="GDHRDH"/>
</dbReference>
<dbReference type="PANTHER" id="PTHR48107">
    <property type="entry name" value="NADPH-DEPENDENT ALDEHYDE REDUCTASE-LIKE PROTEIN, CHLOROPLASTIC-RELATED"/>
    <property type="match status" value="1"/>
</dbReference>
<dbReference type="Pfam" id="PF13561">
    <property type="entry name" value="adh_short_C2"/>
    <property type="match status" value="1"/>
</dbReference>
<keyword evidence="2 3" id="KW-0560">Oxidoreductase</keyword>
<proteinExistence type="inferred from homology"/>
<dbReference type="InterPro" id="IPR002347">
    <property type="entry name" value="SDR_fam"/>
</dbReference>
<dbReference type="PRINTS" id="PR00080">
    <property type="entry name" value="SDRFAMILY"/>
</dbReference>
<gene>
    <name evidence="3" type="ORF">TL08_19415</name>
</gene>
<dbReference type="PANTHER" id="PTHR48107:SF7">
    <property type="entry name" value="RE15974P"/>
    <property type="match status" value="1"/>
</dbReference>
<dbReference type="FunFam" id="3.40.50.720:FF:000084">
    <property type="entry name" value="Short-chain dehydrogenase reductase"/>
    <property type="match status" value="1"/>
</dbReference>
<comment type="similarity">
    <text evidence="1">Belongs to the short-chain dehydrogenases/reductases (SDR) family.</text>
</comment>
<organism evidence="3 4">
    <name type="scientific">Actinoalloteichus hymeniacidonis</name>
    <dbReference type="NCBI Taxonomy" id="340345"/>
    <lineage>
        <taxon>Bacteria</taxon>
        <taxon>Bacillati</taxon>
        <taxon>Actinomycetota</taxon>
        <taxon>Actinomycetes</taxon>
        <taxon>Pseudonocardiales</taxon>
        <taxon>Pseudonocardiaceae</taxon>
        <taxon>Actinoalloteichus</taxon>
    </lineage>
</organism>
<evidence type="ECO:0008006" key="5">
    <source>
        <dbReference type="Google" id="ProtNLM"/>
    </source>
</evidence>
<evidence type="ECO:0000313" key="3">
    <source>
        <dbReference type="EMBL" id="AOS64674.1"/>
    </source>
</evidence>
<accession>A0AAC9HST1</accession>
<dbReference type="Proteomes" id="UP000095210">
    <property type="component" value="Chromosome"/>
</dbReference>
<dbReference type="Gene3D" id="3.40.50.720">
    <property type="entry name" value="NAD(P)-binding Rossmann-like Domain"/>
    <property type="match status" value="1"/>
</dbReference>
<dbReference type="EMBL" id="CP014859">
    <property type="protein sequence ID" value="AOS64674.1"/>
    <property type="molecule type" value="Genomic_DNA"/>
</dbReference>
<keyword evidence="4" id="KW-1185">Reference proteome</keyword>
<dbReference type="InterPro" id="IPR036291">
    <property type="entry name" value="NAD(P)-bd_dom_sf"/>
</dbReference>
<evidence type="ECO:0000256" key="1">
    <source>
        <dbReference type="ARBA" id="ARBA00006484"/>
    </source>
</evidence>
<sequence length="288" mass="30204">MINPGLEGRTAIVTGSNSPLGIGAGIARSLAAQGVRIALVFWPTPQPASGASAVDEAAEPGEELYAAATASDGAEVLAELRASGAQAEIITADLADPTACREVFDRVEAALGPVEILVNNAAYCTVDSFVPDSGPLFYFESTTVDETSLDRHFAVNTRGPAILMAEFYRRHLAREASWGRVVNISTDAAPQFPGEVSYGASKYALESLSRSAAQEMAPAGVTVNIVSPGPIQTGWINAEMQPTVNALSPFGRTGEPEDIADVVVFLASEQARWLSGQILYVGGGKRTY</sequence>
<dbReference type="PROSITE" id="PS00061">
    <property type="entry name" value="ADH_SHORT"/>
    <property type="match status" value="1"/>
</dbReference>
<evidence type="ECO:0000313" key="4">
    <source>
        <dbReference type="Proteomes" id="UP000095210"/>
    </source>
</evidence>
<name>A0AAC9HST1_9PSEU</name>
<evidence type="ECO:0000256" key="2">
    <source>
        <dbReference type="ARBA" id="ARBA00023002"/>
    </source>
</evidence>